<accession>A0A4Y2MD03</accession>
<protein>
    <recommendedName>
        <fullName evidence="3">Helitron helicase-like domain-containing protein</fullName>
    </recommendedName>
</protein>
<dbReference type="OrthoDB" id="10025629at2759"/>
<evidence type="ECO:0000313" key="2">
    <source>
        <dbReference type="Proteomes" id="UP000499080"/>
    </source>
</evidence>
<sequence>MSVDSSGCLNEVHQGTHNRQVFGGQLDDYWWRIEFQNGGNPHLHMVLWTKGHSLFDAPEGIEQMDSVCTCDPPLENTELHNLVRKIQQHRHTHTCKKNDARSAIYRLNFPRQVCSETRIAAHSSDDFIRSGRRICLLKRRKEDIWGLTTTIQHYKSYGELIWIFNHVDQMRA</sequence>
<dbReference type="Proteomes" id="UP000499080">
    <property type="component" value="Unassembled WGS sequence"/>
</dbReference>
<evidence type="ECO:0000313" key="1">
    <source>
        <dbReference type="EMBL" id="GBN24971.1"/>
    </source>
</evidence>
<keyword evidence="2" id="KW-1185">Reference proteome</keyword>
<dbReference type="EMBL" id="BGPR01122718">
    <property type="protein sequence ID" value="GBN24971.1"/>
    <property type="molecule type" value="Genomic_DNA"/>
</dbReference>
<evidence type="ECO:0008006" key="3">
    <source>
        <dbReference type="Google" id="ProtNLM"/>
    </source>
</evidence>
<gene>
    <name evidence="1" type="ORF">AVEN_5340_1</name>
</gene>
<comment type="caution">
    <text evidence="1">The sequence shown here is derived from an EMBL/GenBank/DDBJ whole genome shotgun (WGS) entry which is preliminary data.</text>
</comment>
<organism evidence="1 2">
    <name type="scientific">Araneus ventricosus</name>
    <name type="common">Orbweaver spider</name>
    <name type="synonym">Epeira ventricosa</name>
    <dbReference type="NCBI Taxonomy" id="182803"/>
    <lineage>
        <taxon>Eukaryota</taxon>
        <taxon>Metazoa</taxon>
        <taxon>Ecdysozoa</taxon>
        <taxon>Arthropoda</taxon>
        <taxon>Chelicerata</taxon>
        <taxon>Arachnida</taxon>
        <taxon>Araneae</taxon>
        <taxon>Araneomorphae</taxon>
        <taxon>Entelegynae</taxon>
        <taxon>Araneoidea</taxon>
        <taxon>Araneidae</taxon>
        <taxon>Araneus</taxon>
    </lineage>
</organism>
<name>A0A4Y2MD03_ARAVE</name>
<reference evidence="1 2" key="1">
    <citation type="journal article" date="2019" name="Sci. Rep.">
        <title>Orb-weaving spider Araneus ventricosus genome elucidates the spidroin gene catalogue.</title>
        <authorList>
            <person name="Kono N."/>
            <person name="Nakamura H."/>
            <person name="Ohtoshi R."/>
            <person name="Moran D.A.P."/>
            <person name="Shinohara A."/>
            <person name="Yoshida Y."/>
            <person name="Fujiwara M."/>
            <person name="Mori M."/>
            <person name="Tomita M."/>
            <person name="Arakawa K."/>
        </authorList>
    </citation>
    <scope>NUCLEOTIDE SEQUENCE [LARGE SCALE GENOMIC DNA]</scope>
</reference>
<dbReference type="AlphaFoldDB" id="A0A4Y2MD03"/>
<proteinExistence type="predicted"/>